<evidence type="ECO:0000259" key="11">
    <source>
        <dbReference type="PROSITE" id="PS50865"/>
    </source>
</evidence>
<dbReference type="InterPro" id="IPR011990">
    <property type="entry name" value="TPR-like_helical_dom_sf"/>
</dbReference>
<dbReference type="PROSITE" id="PS50280">
    <property type="entry name" value="SET"/>
    <property type="match status" value="1"/>
</dbReference>
<dbReference type="PROSITE" id="PS01360">
    <property type="entry name" value="ZF_MYND_1"/>
    <property type="match status" value="1"/>
</dbReference>
<dbReference type="PROSITE" id="PS50865">
    <property type="entry name" value="ZF_MYND_2"/>
    <property type="match status" value="1"/>
</dbReference>
<evidence type="ECO:0000256" key="2">
    <source>
        <dbReference type="ARBA" id="ARBA00022603"/>
    </source>
</evidence>
<proteinExistence type="predicted"/>
<dbReference type="Pfam" id="PF01753">
    <property type="entry name" value="zf-MYND"/>
    <property type="match status" value="1"/>
</dbReference>
<dbReference type="Proteomes" id="UP001066276">
    <property type="component" value="Chromosome 6"/>
</dbReference>
<reference evidence="12" key="1">
    <citation type="journal article" date="2022" name="bioRxiv">
        <title>Sequencing and chromosome-scale assembly of the giantPleurodeles waltlgenome.</title>
        <authorList>
            <person name="Brown T."/>
            <person name="Elewa A."/>
            <person name="Iarovenko S."/>
            <person name="Subramanian E."/>
            <person name="Araus A.J."/>
            <person name="Petzold A."/>
            <person name="Susuki M."/>
            <person name="Suzuki K.-i.T."/>
            <person name="Hayashi T."/>
            <person name="Toyoda A."/>
            <person name="Oliveira C."/>
            <person name="Osipova E."/>
            <person name="Leigh N.D."/>
            <person name="Simon A."/>
            <person name="Yun M.H."/>
        </authorList>
    </citation>
    <scope>NUCLEOTIDE SEQUENCE</scope>
    <source>
        <strain evidence="12">20211129_DDA</strain>
        <tissue evidence="12">Liver</tissue>
    </source>
</reference>
<sequence length="425" mass="49051">MAAIELKFEKFQSPGKGNGLRATSRLSPGDLVYIEEPFAYTVNQNGWGKVCEFCLCESPHLLQCSRCKFAKYCGKRCQTEAWPDHKKECKCLKSVESEMEALPVRVVGKIILKLHQKKPCLSEELYSVSDLVSNFNEQNEERKITFECLAVMLHLYLRPEIPDLSQLIPDLNLLEYFAKAFCNQFMIISDTSENVADGLYLTMSLLNHSCEPNCVTVFKGRHLHLRAIQEIQVGEELTTTYIDPLMTTVERQSQLRRKYCFQCDCRRCQMHEEDDKMLSGDKKASEETKDVLNRVKEMQAQEKWSQSLALCKVQLKKNIGHLPDENIYQLKILSAAMDACMPLQMARECLQYGLRVLEPYRLYYSGFSLMRAFHLRKVGKMQCIIGNKREGRKNLIEALDIMKIVYGQDHRETQELMGTLQSFLS</sequence>
<dbReference type="Pfam" id="PF00856">
    <property type="entry name" value="SET"/>
    <property type="match status" value="1"/>
</dbReference>
<evidence type="ECO:0000256" key="3">
    <source>
        <dbReference type="ARBA" id="ARBA00022679"/>
    </source>
</evidence>
<evidence type="ECO:0000256" key="1">
    <source>
        <dbReference type="ARBA" id="ARBA00012182"/>
    </source>
</evidence>
<dbReference type="GO" id="GO:0140999">
    <property type="term" value="F:histone H3K4 trimethyltransferase activity"/>
    <property type="evidence" value="ECO:0007669"/>
    <property type="project" value="UniProtKB-EC"/>
</dbReference>
<dbReference type="PANTHER" id="PTHR12197:SF288">
    <property type="entry name" value="HISTONE-LYSINE N-METHYLTRANSFERASE SMYD3"/>
    <property type="match status" value="1"/>
</dbReference>
<dbReference type="Gene3D" id="6.10.140.2220">
    <property type="match status" value="1"/>
</dbReference>
<dbReference type="EC" id="2.1.1.354" evidence="1"/>
<evidence type="ECO:0000256" key="7">
    <source>
        <dbReference type="ARBA" id="ARBA00022833"/>
    </source>
</evidence>
<dbReference type="InterPro" id="IPR046341">
    <property type="entry name" value="SET_dom_sf"/>
</dbReference>
<organism evidence="12 13">
    <name type="scientific">Pleurodeles waltl</name>
    <name type="common">Iberian ribbed newt</name>
    <dbReference type="NCBI Taxonomy" id="8319"/>
    <lineage>
        <taxon>Eukaryota</taxon>
        <taxon>Metazoa</taxon>
        <taxon>Chordata</taxon>
        <taxon>Craniata</taxon>
        <taxon>Vertebrata</taxon>
        <taxon>Euteleostomi</taxon>
        <taxon>Amphibia</taxon>
        <taxon>Batrachia</taxon>
        <taxon>Caudata</taxon>
        <taxon>Salamandroidea</taxon>
        <taxon>Salamandridae</taxon>
        <taxon>Pleurodelinae</taxon>
        <taxon>Pleurodeles</taxon>
    </lineage>
</organism>
<keyword evidence="13" id="KW-1185">Reference proteome</keyword>
<name>A0AAV7QCW0_PLEWA</name>
<keyword evidence="4" id="KW-0949">S-adenosyl-L-methionine</keyword>
<dbReference type="SUPFAM" id="SSF144232">
    <property type="entry name" value="HIT/MYND zinc finger-like"/>
    <property type="match status" value="1"/>
</dbReference>
<evidence type="ECO:0000256" key="9">
    <source>
        <dbReference type="PROSITE-ProRule" id="PRU00134"/>
    </source>
</evidence>
<dbReference type="InterPro" id="IPR050869">
    <property type="entry name" value="H3K4_H4K5_MeTrfase"/>
</dbReference>
<comment type="caution">
    <text evidence="12">The sequence shown here is derived from an EMBL/GenBank/DDBJ whole genome shotgun (WGS) entry which is preliminary data.</text>
</comment>
<protein>
    <recommendedName>
        <fullName evidence="1">[histone H3]-lysine(4) N-trimethyltransferase</fullName>
        <ecNumber evidence="1">2.1.1.354</ecNumber>
    </recommendedName>
</protein>
<evidence type="ECO:0000256" key="5">
    <source>
        <dbReference type="ARBA" id="ARBA00022723"/>
    </source>
</evidence>
<evidence type="ECO:0000256" key="4">
    <source>
        <dbReference type="ARBA" id="ARBA00022691"/>
    </source>
</evidence>
<dbReference type="Gene3D" id="2.170.270.10">
    <property type="entry name" value="SET domain"/>
    <property type="match status" value="1"/>
</dbReference>
<gene>
    <name evidence="12" type="ORF">NDU88_004753</name>
</gene>
<dbReference type="FunFam" id="2.170.270.10:FF:000013">
    <property type="entry name" value="Histone-lysine N-methyltransferase SMYD1 isoform 1"/>
    <property type="match status" value="1"/>
</dbReference>
<keyword evidence="3" id="KW-0808">Transferase</keyword>
<dbReference type="InterPro" id="IPR002893">
    <property type="entry name" value="Znf_MYND"/>
</dbReference>
<dbReference type="GO" id="GO:0032259">
    <property type="term" value="P:methylation"/>
    <property type="evidence" value="ECO:0007669"/>
    <property type="project" value="UniProtKB-KW"/>
</dbReference>
<evidence type="ECO:0000256" key="6">
    <source>
        <dbReference type="ARBA" id="ARBA00022771"/>
    </source>
</evidence>
<dbReference type="GO" id="GO:0008270">
    <property type="term" value="F:zinc ion binding"/>
    <property type="evidence" value="ECO:0007669"/>
    <property type="project" value="UniProtKB-KW"/>
</dbReference>
<comment type="catalytic activity">
    <reaction evidence="8">
        <text>L-lysyl(4)-[histone H3] + 3 S-adenosyl-L-methionine = N(6),N(6),N(6)-trimethyl-L-lysyl(4)-[histone H3] + 3 S-adenosyl-L-homocysteine + 3 H(+)</text>
        <dbReference type="Rhea" id="RHEA:60260"/>
        <dbReference type="Rhea" id="RHEA-COMP:15537"/>
        <dbReference type="Rhea" id="RHEA-COMP:15547"/>
        <dbReference type="ChEBI" id="CHEBI:15378"/>
        <dbReference type="ChEBI" id="CHEBI:29969"/>
        <dbReference type="ChEBI" id="CHEBI:57856"/>
        <dbReference type="ChEBI" id="CHEBI:59789"/>
        <dbReference type="ChEBI" id="CHEBI:61961"/>
        <dbReference type="EC" id="2.1.1.354"/>
    </reaction>
</comment>
<feature type="domain" description="MYND-type" evidence="11">
    <location>
        <begin position="51"/>
        <end position="89"/>
    </location>
</feature>
<feature type="domain" description="SET" evidence="10">
    <location>
        <begin position="6"/>
        <end position="242"/>
    </location>
</feature>
<evidence type="ECO:0000313" key="12">
    <source>
        <dbReference type="EMBL" id="KAJ1138366.1"/>
    </source>
</evidence>
<dbReference type="Gene3D" id="1.25.40.10">
    <property type="entry name" value="Tetratricopeptide repeat domain"/>
    <property type="match status" value="1"/>
</dbReference>
<keyword evidence="2" id="KW-0489">Methyltransferase</keyword>
<dbReference type="InterPro" id="IPR001214">
    <property type="entry name" value="SET_dom"/>
</dbReference>
<keyword evidence="7" id="KW-0862">Zinc</keyword>
<dbReference type="EMBL" id="JANPWB010000010">
    <property type="protein sequence ID" value="KAJ1138366.1"/>
    <property type="molecule type" value="Genomic_DNA"/>
</dbReference>
<keyword evidence="5" id="KW-0479">Metal-binding</keyword>
<evidence type="ECO:0000259" key="10">
    <source>
        <dbReference type="PROSITE" id="PS50280"/>
    </source>
</evidence>
<evidence type="ECO:0000313" key="13">
    <source>
        <dbReference type="Proteomes" id="UP001066276"/>
    </source>
</evidence>
<dbReference type="Gene3D" id="1.10.220.160">
    <property type="match status" value="1"/>
</dbReference>
<dbReference type="PANTHER" id="PTHR12197">
    <property type="entry name" value="HISTONE-LYSINE N-METHYLTRANSFERASE SMYD"/>
    <property type="match status" value="1"/>
</dbReference>
<keyword evidence="6 9" id="KW-0863">Zinc-finger</keyword>
<dbReference type="SUPFAM" id="SSF82199">
    <property type="entry name" value="SET domain"/>
    <property type="match status" value="1"/>
</dbReference>
<dbReference type="GO" id="GO:0005634">
    <property type="term" value="C:nucleus"/>
    <property type="evidence" value="ECO:0007669"/>
    <property type="project" value="TreeGrafter"/>
</dbReference>
<dbReference type="SMART" id="SM00317">
    <property type="entry name" value="SET"/>
    <property type="match status" value="1"/>
</dbReference>
<accession>A0AAV7QCW0</accession>
<dbReference type="Gene3D" id="1.25.40.970">
    <property type="match status" value="1"/>
</dbReference>
<dbReference type="AlphaFoldDB" id="A0AAV7QCW0"/>
<evidence type="ECO:0000256" key="8">
    <source>
        <dbReference type="ARBA" id="ARBA00047571"/>
    </source>
</evidence>